<sequence>MPRLEIDPASLILLMFGFLAYEIPTYEIGADVVPLRQLVKPPLEMNLASLYWAPLVCFCILSQYLLLSGIKSYGSLRLVPVVKYFLLILAEMLSWLGDRFQDPDSRLSLIGSLLLL</sequence>
<evidence type="ECO:0000313" key="3">
    <source>
        <dbReference type="Proteomes" id="UP000027138"/>
    </source>
</evidence>
<organism evidence="2 3">
    <name type="scientific">Jatropha curcas</name>
    <name type="common">Barbados nut</name>
    <dbReference type="NCBI Taxonomy" id="180498"/>
    <lineage>
        <taxon>Eukaryota</taxon>
        <taxon>Viridiplantae</taxon>
        <taxon>Streptophyta</taxon>
        <taxon>Embryophyta</taxon>
        <taxon>Tracheophyta</taxon>
        <taxon>Spermatophyta</taxon>
        <taxon>Magnoliopsida</taxon>
        <taxon>eudicotyledons</taxon>
        <taxon>Gunneridae</taxon>
        <taxon>Pentapetalae</taxon>
        <taxon>rosids</taxon>
        <taxon>fabids</taxon>
        <taxon>Malpighiales</taxon>
        <taxon>Euphorbiaceae</taxon>
        <taxon>Crotonoideae</taxon>
        <taxon>Jatropheae</taxon>
        <taxon>Jatropha</taxon>
    </lineage>
</organism>
<keyword evidence="1" id="KW-0472">Membrane</keyword>
<protein>
    <submittedName>
        <fullName evidence="2">Uncharacterized protein</fullName>
    </submittedName>
</protein>
<keyword evidence="3" id="KW-1185">Reference proteome</keyword>
<feature type="transmembrane region" description="Helical" evidence="1">
    <location>
        <begin position="45"/>
        <end position="66"/>
    </location>
</feature>
<gene>
    <name evidence="2" type="ORF">JCGZ_20008</name>
</gene>
<keyword evidence="1" id="KW-0812">Transmembrane</keyword>
<accession>A0A067K5Y1</accession>
<dbReference type="Proteomes" id="UP000027138">
    <property type="component" value="Unassembled WGS sequence"/>
</dbReference>
<name>A0A067K5Y1_JATCU</name>
<proteinExistence type="predicted"/>
<reference evidence="2 3" key="1">
    <citation type="journal article" date="2014" name="PLoS ONE">
        <title>Global Analysis of Gene Expression Profiles in Physic Nut (Jatropha curcas L.) Seedlings Exposed to Salt Stress.</title>
        <authorList>
            <person name="Zhang L."/>
            <person name="Zhang C."/>
            <person name="Wu P."/>
            <person name="Chen Y."/>
            <person name="Li M."/>
            <person name="Jiang H."/>
            <person name="Wu G."/>
        </authorList>
    </citation>
    <scope>NUCLEOTIDE SEQUENCE [LARGE SCALE GENOMIC DNA]</scope>
    <source>
        <strain evidence="3">cv. GZQX0401</strain>
        <tissue evidence="2">Young leaves</tissue>
    </source>
</reference>
<evidence type="ECO:0000313" key="2">
    <source>
        <dbReference type="EMBL" id="KDP27660.1"/>
    </source>
</evidence>
<dbReference type="AlphaFoldDB" id="A0A067K5Y1"/>
<evidence type="ECO:0000256" key="1">
    <source>
        <dbReference type="SAM" id="Phobius"/>
    </source>
</evidence>
<keyword evidence="1" id="KW-1133">Transmembrane helix</keyword>
<feature type="transmembrane region" description="Helical" evidence="1">
    <location>
        <begin position="78"/>
        <end position="97"/>
    </location>
</feature>
<dbReference type="EMBL" id="KK914811">
    <property type="protein sequence ID" value="KDP27660.1"/>
    <property type="molecule type" value="Genomic_DNA"/>
</dbReference>